<dbReference type="GO" id="GO:0005525">
    <property type="term" value="F:GTP binding"/>
    <property type="evidence" value="ECO:0007669"/>
    <property type="project" value="UniProtKB-KW"/>
</dbReference>
<dbReference type="Pfam" id="PF22594">
    <property type="entry name" value="GTP-eEF1A_C"/>
    <property type="match status" value="1"/>
</dbReference>
<dbReference type="Gene3D" id="2.40.30.10">
    <property type="entry name" value="Translation factors"/>
    <property type="match status" value="1"/>
</dbReference>
<keyword evidence="5" id="KW-1185">Reference proteome</keyword>
<keyword evidence="1" id="KW-0547">Nucleotide-binding</keyword>
<accession>A0A1S8WX97</accession>
<evidence type="ECO:0000259" key="3">
    <source>
        <dbReference type="Pfam" id="PF22594"/>
    </source>
</evidence>
<keyword evidence="2" id="KW-0342">GTP-binding</keyword>
<evidence type="ECO:0000256" key="2">
    <source>
        <dbReference type="ARBA" id="ARBA00023134"/>
    </source>
</evidence>
<dbReference type="SUPFAM" id="SSF50465">
    <property type="entry name" value="EF-Tu/eEF-1alpha/eIF2-gamma C-terminal domain"/>
    <property type="match status" value="1"/>
</dbReference>
<dbReference type="InterPro" id="IPR050100">
    <property type="entry name" value="TRAFAC_GTPase_members"/>
</dbReference>
<dbReference type="InterPro" id="IPR009001">
    <property type="entry name" value="Transl_elong_EF1A/Init_IF2_C"/>
</dbReference>
<evidence type="ECO:0000256" key="1">
    <source>
        <dbReference type="ARBA" id="ARBA00022741"/>
    </source>
</evidence>
<evidence type="ECO:0000313" key="5">
    <source>
        <dbReference type="Proteomes" id="UP000243686"/>
    </source>
</evidence>
<protein>
    <recommendedName>
        <fullName evidence="3">GTP-eEF1A C-terminal domain-containing protein</fullName>
    </recommendedName>
</protein>
<dbReference type="Proteomes" id="UP000243686">
    <property type="component" value="Unassembled WGS sequence"/>
</dbReference>
<organism evidence="4 5">
    <name type="scientific">Opisthorchis viverrini</name>
    <name type="common">Southeast Asian liver fluke</name>
    <dbReference type="NCBI Taxonomy" id="6198"/>
    <lineage>
        <taxon>Eukaryota</taxon>
        <taxon>Metazoa</taxon>
        <taxon>Spiralia</taxon>
        <taxon>Lophotrochozoa</taxon>
        <taxon>Platyhelminthes</taxon>
        <taxon>Trematoda</taxon>
        <taxon>Digenea</taxon>
        <taxon>Opisthorchiida</taxon>
        <taxon>Opisthorchiata</taxon>
        <taxon>Opisthorchiidae</taxon>
        <taxon>Opisthorchis</taxon>
    </lineage>
</organism>
<dbReference type="PANTHER" id="PTHR23115">
    <property type="entry name" value="TRANSLATION FACTOR"/>
    <property type="match status" value="1"/>
</dbReference>
<dbReference type="InterPro" id="IPR054696">
    <property type="entry name" value="GTP-eEF1A_C"/>
</dbReference>
<gene>
    <name evidence="4" type="ORF">X801_05126</name>
</gene>
<reference evidence="4 5" key="1">
    <citation type="submission" date="2015-03" db="EMBL/GenBank/DDBJ databases">
        <title>Draft genome of the nematode, Opisthorchis viverrini.</title>
        <authorList>
            <person name="Mitreva M."/>
        </authorList>
    </citation>
    <scope>NUCLEOTIDE SEQUENCE [LARGE SCALE GENOMIC DNA]</scope>
    <source>
        <strain evidence="4">Khon Kaen</strain>
    </source>
</reference>
<evidence type="ECO:0000313" key="4">
    <source>
        <dbReference type="EMBL" id="OON19014.1"/>
    </source>
</evidence>
<dbReference type="AlphaFoldDB" id="A0A1S8WX97"/>
<sequence length="111" mass="12636">MSNGKRVHANARKTLLLGKSCKSVTGSIAKDSSVHARVSDRFDAKLIVLDCKSIMCPGYTAVLHMHSTMKEVRLRTIICRIDKKTNQKTEIRPRFIKQDDAAVVRFEIFRF</sequence>
<proteinExistence type="predicted"/>
<dbReference type="EMBL" id="KV893662">
    <property type="protein sequence ID" value="OON19014.1"/>
    <property type="molecule type" value="Genomic_DNA"/>
</dbReference>
<name>A0A1S8WX97_OPIVI</name>
<feature type="domain" description="GTP-eEF1A C-terminal" evidence="3">
    <location>
        <begin position="41"/>
        <end position="107"/>
    </location>
</feature>